<proteinExistence type="inferred from homology"/>
<evidence type="ECO:0000256" key="8">
    <source>
        <dbReference type="ARBA" id="ARBA00022737"/>
    </source>
</evidence>
<evidence type="ECO:0000256" key="14">
    <source>
        <dbReference type="SAM" id="MobiDB-lite"/>
    </source>
</evidence>
<dbReference type="GO" id="GO:0035282">
    <property type="term" value="P:segmentation"/>
    <property type="evidence" value="ECO:0007669"/>
    <property type="project" value="UniProtKB-KW"/>
</dbReference>
<organism evidence="16 17">
    <name type="scientific">Exocentrus adspersus</name>
    <dbReference type="NCBI Taxonomy" id="1586481"/>
    <lineage>
        <taxon>Eukaryota</taxon>
        <taxon>Metazoa</taxon>
        <taxon>Ecdysozoa</taxon>
        <taxon>Arthropoda</taxon>
        <taxon>Hexapoda</taxon>
        <taxon>Insecta</taxon>
        <taxon>Pterygota</taxon>
        <taxon>Neoptera</taxon>
        <taxon>Endopterygota</taxon>
        <taxon>Coleoptera</taxon>
        <taxon>Polyphaga</taxon>
        <taxon>Cucujiformia</taxon>
        <taxon>Chrysomeloidea</taxon>
        <taxon>Cerambycidae</taxon>
        <taxon>Lamiinae</taxon>
        <taxon>Acanthocinini</taxon>
        <taxon>Exocentrus</taxon>
    </lineage>
</organism>
<dbReference type="PANTHER" id="PTHR24392">
    <property type="entry name" value="ZINC FINGER PROTEIN"/>
    <property type="match status" value="1"/>
</dbReference>
<evidence type="ECO:0000256" key="12">
    <source>
        <dbReference type="ARBA" id="ARBA00023242"/>
    </source>
</evidence>
<dbReference type="GO" id="GO:0003677">
    <property type="term" value="F:DNA binding"/>
    <property type="evidence" value="ECO:0007669"/>
    <property type="project" value="UniProtKB-KW"/>
</dbReference>
<reference evidence="16 17" key="1">
    <citation type="journal article" date="2023" name="Insect Mol. Biol.">
        <title>Genome sequencing provides insights into the evolution of gene families encoding plant cell wall-degrading enzymes in longhorned beetles.</title>
        <authorList>
            <person name="Shin N.R."/>
            <person name="Okamura Y."/>
            <person name="Kirsch R."/>
            <person name="Pauchet Y."/>
        </authorList>
    </citation>
    <scope>NUCLEOTIDE SEQUENCE [LARGE SCALE GENOMIC DNA]</scope>
    <source>
        <strain evidence="16">EAD_L_NR</strain>
    </source>
</reference>
<keyword evidence="12" id="KW-0539">Nucleus</keyword>
<evidence type="ECO:0000256" key="7">
    <source>
        <dbReference type="ARBA" id="ARBA00022723"/>
    </source>
</evidence>
<evidence type="ECO:0000256" key="3">
    <source>
        <dbReference type="ARBA" id="ARBA00007746"/>
    </source>
</evidence>
<dbReference type="SMART" id="SM00868">
    <property type="entry name" value="zf-AD"/>
    <property type="match status" value="2"/>
</dbReference>
<dbReference type="InterPro" id="IPR036236">
    <property type="entry name" value="Znf_C2H2_sf"/>
</dbReference>
<evidence type="ECO:0000256" key="11">
    <source>
        <dbReference type="ARBA" id="ARBA00023125"/>
    </source>
</evidence>
<evidence type="ECO:0000256" key="6">
    <source>
        <dbReference type="ARBA" id="ARBA00022492"/>
    </source>
</evidence>
<dbReference type="FunFam" id="3.30.160.60:FF:002203">
    <property type="entry name" value="Zinc finger protein 142-like Protein"/>
    <property type="match status" value="1"/>
</dbReference>
<dbReference type="AlphaFoldDB" id="A0AAV8WC51"/>
<feature type="region of interest" description="Disordered" evidence="14">
    <location>
        <begin position="178"/>
        <end position="199"/>
    </location>
</feature>
<feature type="domain" description="C2H2-type" evidence="15">
    <location>
        <begin position="390"/>
        <end position="418"/>
    </location>
</feature>
<evidence type="ECO:0000256" key="4">
    <source>
        <dbReference type="ARBA" id="ARBA00013638"/>
    </source>
</evidence>
<keyword evidence="11" id="KW-0238">DNA-binding</keyword>
<protein>
    <recommendedName>
        <fullName evidence="4">Protein hunchback</fullName>
    </recommendedName>
</protein>
<comment type="subcellular location">
    <subcellularLocation>
        <location evidence="2">Nucleus</location>
    </subcellularLocation>
</comment>
<dbReference type="GO" id="GO:0005634">
    <property type="term" value="C:nucleus"/>
    <property type="evidence" value="ECO:0007669"/>
    <property type="project" value="UniProtKB-SubCell"/>
</dbReference>
<dbReference type="Pfam" id="PF00096">
    <property type="entry name" value="zf-C2H2"/>
    <property type="match status" value="2"/>
</dbReference>
<dbReference type="Gene3D" id="3.30.160.60">
    <property type="entry name" value="Classic Zinc Finger"/>
    <property type="match status" value="5"/>
</dbReference>
<comment type="caution">
    <text evidence="16">The sequence shown here is derived from an EMBL/GenBank/DDBJ whole genome shotgun (WGS) entry which is preliminary data.</text>
</comment>
<feature type="domain" description="C2H2-type" evidence="15">
    <location>
        <begin position="265"/>
        <end position="292"/>
    </location>
</feature>
<dbReference type="SMART" id="SM00355">
    <property type="entry name" value="ZnF_C2H2"/>
    <property type="match status" value="8"/>
</dbReference>
<evidence type="ECO:0000259" key="15">
    <source>
        <dbReference type="PROSITE" id="PS50157"/>
    </source>
</evidence>
<evidence type="ECO:0000313" key="16">
    <source>
        <dbReference type="EMBL" id="KAJ8924197.1"/>
    </source>
</evidence>
<dbReference type="PROSITE" id="PS00028">
    <property type="entry name" value="ZINC_FINGER_C2H2_1"/>
    <property type="match status" value="1"/>
</dbReference>
<evidence type="ECO:0000256" key="13">
    <source>
        <dbReference type="PROSITE-ProRule" id="PRU00042"/>
    </source>
</evidence>
<feature type="domain" description="C2H2-type" evidence="15">
    <location>
        <begin position="328"/>
        <end position="355"/>
    </location>
</feature>
<keyword evidence="8" id="KW-0677">Repeat</keyword>
<keyword evidence="17" id="KW-1185">Reference proteome</keyword>
<sequence>MDVCRLCCTKSWDLEEIRECTKHVLDMLLINMDMNASGIPMMCSDCSGKITTLFQFKSTCFFTDDFIAPFVDPEKRKRISLKEVYISEKDDKELVDVLREQNLCRLCMEVVPAGSLSLDGSGQLVDSVQNMIKRCIPEVNITSTKHDFVCGSCVNYLQEYCNFMDRCSDIKKYETETGERLEKPKSEPHTAIDKDPSDKKWHKCDFCDYKSKSKHYILKKHSLLHKDPWEIEWYRCELCDYKAKLKSGLEDHMLKHEDPLKLKWYKCDVCGYKARKKAHLNKHVIIHKEPWEIKWYKCVLCDFRTKQKGSLKTHNMIKHKSAAEVEWYKCSLCDYKTRLKSSLKTHMFKHNSSSEIKWHICDLCDYRTKHKCSLNSHMMTHKSPSEIEWYTCYLCNSKFKRKNELKIHIMVKHVNPTVKWHPCESCNYKAKLKSNLEAHIMLKHNNS</sequence>
<keyword evidence="6" id="KW-0302">Gap protein</keyword>
<dbReference type="PANTHER" id="PTHR24392:SF49">
    <property type="entry name" value="PROTEIN HUNCHBACK"/>
    <property type="match status" value="1"/>
</dbReference>
<comment type="similarity">
    <text evidence="3">Belongs to the hunchback C2H2-type zinc-finger protein family.</text>
</comment>
<evidence type="ECO:0000256" key="1">
    <source>
        <dbReference type="ARBA" id="ARBA00003983"/>
    </source>
</evidence>
<gene>
    <name evidence="16" type="ORF">NQ315_006988</name>
</gene>
<dbReference type="Proteomes" id="UP001159042">
    <property type="component" value="Unassembled WGS sequence"/>
</dbReference>
<comment type="function">
    <text evidence="1">Gap class segmentation protein that controls development of head structures.</text>
</comment>
<keyword evidence="10" id="KW-0862">Zinc</keyword>
<evidence type="ECO:0000256" key="2">
    <source>
        <dbReference type="ARBA" id="ARBA00004123"/>
    </source>
</evidence>
<keyword evidence="7" id="KW-0479">Metal-binding</keyword>
<dbReference type="EMBL" id="JANEYG010000003">
    <property type="protein sequence ID" value="KAJ8924197.1"/>
    <property type="molecule type" value="Genomic_DNA"/>
</dbReference>
<accession>A0AAV8WC51</accession>
<dbReference type="InterPro" id="IPR013087">
    <property type="entry name" value="Znf_C2H2_type"/>
</dbReference>
<dbReference type="SUPFAM" id="SSF57667">
    <property type="entry name" value="beta-beta-alpha zinc fingers"/>
    <property type="match status" value="4"/>
</dbReference>
<evidence type="ECO:0000256" key="5">
    <source>
        <dbReference type="ARBA" id="ARBA00022473"/>
    </source>
</evidence>
<keyword evidence="5" id="KW-0217">Developmental protein</keyword>
<dbReference type="GO" id="GO:0008270">
    <property type="term" value="F:zinc ion binding"/>
    <property type="evidence" value="ECO:0007669"/>
    <property type="project" value="UniProtKB-KW"/>
</dbReference>
<dbReference type="PROSITE" id="PS50157">
    <property type="entry name" value="ZINC_FINGER_C2H2_2"/>
    <property type="match status" value="3"/>
</dbReference>
<evidence type="ECO:0000256" key="10">
    <source>
        <dbReference type="ARBA" id="ARBA00022833"/>
    </source>
</evidence>
<evidence type="ECO:0000256" key="9">
    <source>
        <dbReference type="ARBA" id="ARBA00022771"/>
    </source>
</evidence>
<name>A0AAV8WC51_9CUCU</name>
<dbReference type="InterPro" id="IPR012934">
    <property type="entry name" value="Znf_AD"/>
</dbReference>
<evidence type="ECO:0000313" key="17">
    <source>
        <dbReference type="Proteomes" id="UP001159042"/>
    </source>
</evidence>
<keyword evidence="9 13" id="KW-0863">Zinc-finger</keyword>